<accession>A0A923E619</accession>
<dbReference type="SUPFAM" id="SSF52540">
    <property type="entry name" value="P-loop containing nucleoside triphosphate hydrolases"/>
    <property type="match status" value="1"/>
</dbReference>
<gene>
    <name evidence="1" type="ORF">HD592_002012</name>
</gene>
<dbReference type="RefSeq" id="WP_343058797.1">
    <property type="nucleotide sequence ID" value="NZ_JACHMK010000001.1"/>
</dbReference>
<dbReference type="Gene3D" id="3.40.50.300">
    <property type="entry name" value="P-loop containing nucleotide triphosphate hydrolases"/>
    <property type="match status" value="2"/>
</dbReference>
<dbReference type="AlphaFoldDB" id="A0A923E619"/>
<evidence type="ECO:0000313" key="1">
    <source>
        <dbReference type="EMBL" id="MBB6335447.1"/>
    </source>
</evidence>
<dbReference type="InterPro" id="IPR051162">
    <property type="entry name" value="T4SS_component"/>
</dbReference>
<comment type="caution">
    <text evidence="1">The sequence shown here is derived from an EMBL/GenBank/DDBJ whole genome shotgun (WGS) entry which is preliminary data.</text>
</comment>
<dbReference type="Proteomes" id="UP000617426">
    <property type="component" value="Unassembled WGS sequence"/>
</dbReference>
<reference evidence="1" key="1">
    <citation type="submission" date="2020-08" db="EMBL/GenBank/DDBJ databases">
        <title>Sequencing the genomes of 1000 actinobacteria strains.</title>
        <authorList>
            <person name="Klenk H.-P."/>
        </authorList>
    </citation>
    <scope>NUCLEOTIDE SEQUENCE</scope>
    <source>
        <strain evidence="1">DSM 10695</strain>
    </source>
</reference>
<sequence>MSIFGFVGQLLAELTGAGTGGAMKRGWKRPGGGYAASMPIIRPYRGTTRQVCGLFPLVVGSGAPLVGVPLGRATNGTGTICADPISWFEKGLISAPSAMVLGLNGLGKSSLVRRMIEGLEAFGMHTMVLGDIKPDYVDLMEALGAQVIEIGHGKGGINPLDAGNSVEAAHLLRDAGAAEEADALEAEAHERKKTLVASLVHIIRRSAPTDREETILDEAIRIVEERYERPRLAHVLDVVREGPAELRRAALDRGDDTHYREITEALEASLMALLSGRFGELFAVETTTPMMMDRSVVFDVHSLLQADADLQAAVLLACWSYGFATVEIAQSLADAGAAPRRRYMIVMDELWRTLRSSSGLVDRVDALTRLNRSVGVGQMMITHSMSDFAALDSEADRLKALGFVERSKMLFLGGLPAREMDLLSGVVAVSQAEQDLLASWNAPGTYDPATGRESAPVGRGKFLLKTSGAPGFALRVDFVHSEVSRGLSNTNQRWEMHA</sequence>
<dbReference type="PANTHER" id="PTHR30121">
    <property type="entry name" value="UNCHARACTERIZED PROTEIN YJGR-RELATED"/>
    <property type="match status" value="1"/>
</dbReference>
<keyword evidence="2" id="KW-1185">Reference proteome</keyword>
<organism evidence="1 2">
    <name type="scientific">Schaalia hyovaginalis</name>
    <dbReference type="NCBI Taxonomy" id="29316"/>
    <lineage>
        <taxon>Bacteria</taxon>
        <taxon>Bacillati</taxon>
        <taxon>Actinomycetota</taxon>
        <taxon>Actinomycetes</taxon>
        <taxon>Actinomycetales</taxon>
        <taxon>Actinomycetaceae</taxon>
        <taxon>Schaalia</taxon>
    </lineage>
</organism>
<dbReference type="EMBL" id="JACHMK010000001">
    <property type="protein sequence ID" value="MBB6335447.1"/>
    <property type="molecule type" value="Genomic_DNA"/>
</dbReference>
<proteinExistence type="predicted"/>
<dbReference type="PANTHER" id="PTHR30121:SF12">
    <property type="entry name" value="TYPE IV SECRETION SYSTEM PROTEIN CAGE"/>
    <property type="match status" value="1"/>
</dbReference>
<dbReference type="InterPro" id="IPR027417">
    <property type="entry name" value="P-loop_NTPase"/>
</dbReference>
<name>A0A923E619_9ACTO</name>
<evidence type="ECO:0000313" key="2">
    <source>
        <dbReference type="Proteomes" id="UP000617426"/>
    </source>
</evidence>
<evidence type="ECO:0008006" key="3">
    <source>
        <dbReference type="Google" id="ProtNLM"/>
    </source>
</evidence>
<protein>
    <recommendedName>
        <fullName evidence="3">ATP/GTP-binding protein</fullName>
    </recommendedName>
</protein>